<dbReference type="Proteomes" id="UP000670475">
    <property type="component" value="Unassembled WGS sequence"/>
</dbReference>
<dbReference type="SMART" id="SM00895">
    <property type="entry name" value="FCD"/>
    <property type="match status" value="1"/>
</dbReference>
<keyword evidence="3" id="KW-0804">Transcription</keyword>
<dbReference type="Pfam" id="PF07729">
    <property type="entry name" value="FCD"/>
    <property type="match status" value="1"/>
</dbReference>
<dbReference type="InterPro" id="IPR008920">
    <property type="entry name" value="TF_FadR/GntR_C"/>
</dbReference>
<keyword evidence="6" id="KW-1185">Reference proteome</keyword>
<dbReference type="InterPro" id="IPR011711">
    <property type="entry name" value="GntR_C"/>
</dbReference>
<dbReference type="Pfam" id="PF00392">
    <property type="entry name" value="GntR"/>
    <property type="match status" value="1"/>
</dbReference>
<evidence type="ECO:0000256" key="1">
    <source>
        <dbReference type="ARBA" id="ARBA00023015"/>
    </source>
</evidence>
<evidence type="ECO:0000313" key="6">
    <source>
        <dbReference type="Proteomes" id="UP000670475"/>
    </source>
</evidence>
<evidence type="ECO:0000259" key="4">
    <source>
        <dbReference type="PROSITE" id="PS50949"/>
    </source>
</evidence>
<dbReference type="Gene3D" id="1.10.10.10">
    <property type="entry name" value="Winged helix-like DNA-binding domain superfamily/Winged helix DNA-binding domain"/>
    <property type="match status" value="1"/>
</dbReference>
<dbReference type="SUPFAM" id="SSF48008">
    <property type="entry name" value="GntR ligand-binding domain-like"/>
    <property type="match status" value="1"/>
</dbReference>
<feature type="domain" description="HTH gntR-type" evidence="4">
    <location>
        <begin position="2"/>
        <end position="69"/>
    </location>
</feature>
<sequence>MPSRTEVVLEAIKHAILTGELKPGQALVESDLAEQLGVSKTPVREALKTLAASGLVNMSPYKGAAVRAVDRTHARSVYDMRLLLEPAAAARSTAAGRVQEDAKAALDLADEAEDTAERSLANRAFHRAMYAGCGNPLLVRSLDELRDQTALLSTAAWSTRPSWDLEAAEHRTILQAAEAGDVELVRDLMRSHIAAFVARNFPEGEV</sequence>
<proteinExistence type="predicted"/>
<dbReference type="PROSITE" id="PS50949">
    <property type="entry name" value="HTH_GNTR"/>
    <property type="match status" value="1"/>
</dbReference>
<dbReference type="PANTHER" id="PTHR43537">
    <property type="entry name" value="TRANSCRIPTIONAL REGULATOR, GNTR FAMILY"/>
    <property type="match status" value="1"/>
</dbReference>
<dbReference type="PANTHER" id="PTHR43537:SF24">
    <property type="entry name" value="GLUCONATE OPERON TRANSCRIPTIONAL REPRESSOR"/>
    <property type="match status" value="1"/>
</dbReference>
<dbReference type="PRINTS" id="PR00035">
    <property type="entry name" value="HTHGNTR"/>
</dbReference>
<dbReference type="GO" id="GO:0003677">
    <property type="term" value="F:DNA binding"/>
    <property type="evidence" value="ECO:0007669"/>
    <property type="project" value="UniProtKB-KW"/>
</dbReference>
<evidence type="ECO:0000256" key="3">
    <source>
        <dbReference type="ARBA" id="ARBA00023163"/>
    </source>
</evidence>
<keyword evidence="2" id="KW-0238">DNA-binding</keyword>
<evidence type="ECO:0000313" key="5">
    <source>
        <dbReference type="EMBL" id="MBP0456313.1"/>
    </source>
</evidence>
<dbReference type="EMBL" id="JAGIQL010000004">
    <property type="protein sequence ID" value="MBP0456313.1"/>
    <property type="molecule type" value="Genomic_DNA"/>
</dbReference>
<comment type="caution">
    <text evidence="5">The sequence shown here is derived from an EMBL/GenBank/DDBJ whole genome shotgun (WGS) entry which is preliminary data.</text>
</comment>
<reference evidence="5" key="1">
    <citation type="submission" date="2021-03" db="EMBL/GenBank/DDBJ databases">
        <title>Whole genome sequence of Streptomyces bomunensis MMS17-BM035.</title>
        <authorList>
            <person name="Lee J.H."/>
        </authorList>
    </citation>
    <scope>NUCLEOTIDE SEQUENCE</scope>
    <source>
        <strain evidence="5">MMS17-BM035</strain>
    </source>
</reference>
<evidence type="ECO:0000256" key="2">
    <source>
        <dbReference type="ARBA" id="ARBA00023125"/>
    </source>
</evidence>
<protein>
    <submittedName>
        <fullName evidence="5">GntR family transcriptional regulator</fullName>
    </submittedName>
</protein>
<dbReference type="InterPro" id="IPR000524">
    <property type="entry name" value="Tscrpt_reg_HTH_GntR"/>
</dbReference>
<gene>
    <name evidence="5" type="ORF">JFN87_02190</name>
</gene>
<accession>A0A940M8H5</accession>
<dbReference type="Gene3D" id="1.20.120.530">
    <property type="entry name" value="GntR ligand-binding domain-like"/>
    <property type="match status" value="1"/>
</dbReference>
<dbReference type="GO" id="GO:0003700">
    <property type="term" value="F:DNA-binding transcription factor activity"/>
    <property type="evidence" value="ECO:0007669"/>
    <property type="project" value="InterPro"/>
</dbReference>
<dbReference type="InterPro" id="IPR036390">
    <property type="entry name" value="WH_DNA-bd_sf"/>
</dbReference>
<dbReference type="SUPFAM" id="SSF46785">
    <property type="entry name" value="Winged helix' DNA-binding domain"/>
    <property type="match status" value="1"/>
</dbReference>
<dbReference type="SMART" id="SM00345">
    <property type="entry name" value="HTH_GNTR"/>
    <property type="match status" value="1"/>
</dbReference>
<dbReference type="CDD" id="cd07377">
    <property type="entry name" value="WHTH_GntR"/>
    <property type="match status" value="1"/>
</dbReference>
<keyword evidence="1" id="KW-0805">Transcription regulation</keyword>
<name>A0A940M8H5_9ACTN</name>
<organism evidence="5 6">
    <name type="scientific">Streptomyces montanisoli</name>
    <dbReference type="NCBI Taxonomy" id="2798581"/>
    <lineage>
        <taxon>Bacteria</taxon>
        <taxon>Bacillati</taxon>
        <taxon>Actinomycetota</taxon>
        <taxon>Actinomycetes</taxon>
        <taxon>Kitasatosporales</taxon>
        <taxon>Streptomycetaceae</taxon>
        <taxon>Streptomyces</taxon>
    </lineage>
</organism>
<dbReference type="AlphaFoldDB" id="A0A940M8H5"/>
<dbReference type="InterPro" id="IPR036388">
    <property type="entry name" value="WH-like_DNA-bd_sf"/>
</dbReference>